<feature type="transmembrane region" description="Helical" evidence="9">
    <location>
        <begin position="109"/>
        <end position="130"/>
    </location>
</feature>
<keyword evidence="2 9" id="KW-0813">Transport</keyword>
<dbReference type="GeneID" id="97239305"/>
<comment type="function">
    <text evidence="9">Part of the tripartite ATP-independent periplasmic (TRAP) transport system.</text>
</comment>
<dbReference type="PANTHER" id="PTHR35011">
    <property type="entry name" value="2,3-DIKETO-L-GULONATE TRAP TRANSPORTER SMALL PERMEASE PROTEIN YIAM"/>
    <property type="match status" value="1"/>
</dbReference>
<name>A0A162KY50_9PROT</name>
<keyword evidence="6 9" id="KW-1133">Transmembrane helix</keyword>
<comment type="similarity">
    <text evidence="8 9">Belongs to the TRAP transporter small permease family.</text>
</comment>
<dbReference type="Pfam" id="PF04290">
    <property type="entry name" value="DctQ"/>
    <property type="match status" value="1"/>
</dbReference>
<evidence type="ECO:0000256" key="2">
    <source>
        <dbReference type="ARBA" id="ARBA00022448"/>
    </source>
</evidence>
<proteinExistence type="inferred from homology"/>
<dbReference type="AlphaFoldDB" id="A0A162KY50"/>
<feature type="transmembrane region" description="Helical" evidence="9">
    <location>
        <begin position="163"/>
        <end position="188"/>
    </location>
</feature>
<dbReference type="Proteomes" id="UP000075787">
    <property type="component" value="Unassembled WGS sequence"/>
</dbReference>
<evidence type="ECO:0000256" key="4">
    <source>
        <dbReference type="ARBA" id="ARBA00022519"/>
    </source>
</evidence>
<sequence length="209" mass="22503">MVKPASRAGARPPVRSAVVRAIVAASEGVLVVEKVLVAMLMALLLGLILLNVGTRYAGSSLYWVDEAAVYAMVWLTFIGGSALTRLRLDFAMTLVSDRLSAASATRLKALAHVIACLFSLGLAVMCWNWMDPPGIAAAGFDARSYAGDSFNFLYTEYTQTLEWPVWLISLVIPIFSVTMTLHTLANIVEEIGLSPKRLHPGFGSAEGVN</sequence>
<keyword evidence="7 9" id="KW-0472">Membrane</keyword>
<feature type="transmembrane region" description="Helical" evidence="9">
    <location>
        <begin position="21"/>
        <end position="48"/>
    </location>
</feature>
<evidence type="ECO:0000313" key="12">
    <source>
        <dbReference type="Proteomes" id="UP000075787"/>
    </source>
</evidence>
<accession>A0A162KY50</accession>
<dbReference type="InterPro" id="IPR007387">
    <property type="entry name" value="TRAP_DctQ"/>
</dbReference>
<evidence type="ECO:0000256" key="8">
    <source>
        <dbReference type="ARBA" id="ARBA00038436"/>
    </source>
</evidence>
<dbReference type="GO" id="GO:0022857">
    <property type="term" value="F:transmembrane transporter activity"/>
    <property type="evidence" value="ECO:0007669"/>
    <property type="project" value="UniProtKB-UniRule"/>
</dbReference>
<keyword evidence="3" id="KW-1003">Cell membrane</keyword>
<comment type="subcellular location">
    <subcellularLocation>
        <location evidence="1 9">Cell inner membrane</location>
        <topology evidence="1 9">Multi-pass membrane protein</topology>
    </subcellularLocation>
</comment>
<dbReference type="GO" id="GO:0015740">
    <property type="term" value="P:C4-dicarboxylate transport"/>
    <property type="evidence" value="ECO:0007669"/>
    <property type="project" value="TreeGrafter"/>
</dbReference>
<gene>
    <name evidence="11" type="ORF">AUP44_05460</name>
</gene>
<evidence type="ECO:0000256" key="3">
    <source>
        <dbReference type="ARBA" id="ARBA00022475"/>
    </source>
</evidence>
<feature type="domain" description="Tripartite ATP-independent periplasmic transporters DctQ component" evidence="10">
    <location>
        <begin position="45"/>
        <end position="190"/>
    </location>
</feature>
<evidence type="ECO:0000256" key="6">
    <source>
        <dbReference type="ARBA" id="ARBA00022989"/>
    </source>
</evidence>
<comment type="subunit">
    <text evidence="9">The complex comprises the extracytoplasmic solute receptor protein and the two transmembrane proteins.</text>
</comment>
<evidence type="ECO:0000256" key="1">
    <source>
        <dbReference type="ARBA" id="ARBA00004429"/>
    </source>
</evidence>
<keyword evidence="5 9" id="KW-0812">Transmembrane</keyword>
<reference evidence="11 12" key="1">
    <citation type="submission" date="2015-12" db="EMBL/GenBank/DDBJ databases">
        <title>Genome sequence of Tistrella mobilis MCCC 1A02139.</title>
        <authorList>
            <person name="Lu L."/>
            <person name="Lai Q."/>
            <person name="Shao Z."/>
            <person name="Qian P."/>
        </authorList>
    </citation>
    <scope>NUCLEOTIDE SEQUENCE [LARGE SCALE GENOMIC DNA]</scope>
    <source>
        <strain evidence="11 12">MCCC 1A02139</strain>
    </source>
</reference>
<feature type="transmembrane region" description="Helical" evidence="9">
    <location>
        <begin position="68"/>
        <end position="88"/>
    </location>
</feature>
<comment type="caution">
    <text evidence="11">The sequence shown here is derived from an EMBL/GenBank/DDBJ whole genome shotgun (WGS) entry which is preliminary data.</text>
</comment>
<dbReference type="InterPro" id="IPR055348">
    <property type="entry name" value="DctQ"/>
</dbReference>
<evidence type="ECO:0000259" key="10">
    <source>
        <dbReference type="Pfam" id="PF04290"/>
    </source>
</evidence>
<dbReference type="EMBL" id="LPZR01000156">
    <property type="protein sequence ID" value="KYO52430.1"/>
    <property type="molecule type" value="Genomic_DNA"/>
</dbReference>
<dbReference type="PANTHER" id="PTHR35011:SF2">
    <property type="entry name" value="2,3-DIKETO-L-GULONATE TRAP TRANSPORTER SMALL PERMEASE PROTEIN YIAM"/>
    <property type="match status" value="1"/>
</dbReference>
<dbReference type="RefSeq" id="WP_062764247.1">
    <property type="nucleotide sequence ID" value="NZ_CP121043.1"/>
</dbReference>
<evidence type="ECO:0000256" key="7">
    <source>
        <dbReference type="ARBA" id="ARBA00023136"/>
    </source>
</evidence>
<evidence type="ECO:0000256" key="9">
    <source>
        <dbReference type="RuleBase" id="RU369079"/>
    </source>
</evidence>
<evidence type="ECO:0000313" key="11">
    <source>
        <dbReference type="EMBL" id="KYO52430.1"/>
    </source>
</evidence>
<dbReference type="GO" id="GO:0005886">
    <property type="term" value="C:plasma membrane"/>
    <property type="evidence" value="ECO:0007669"/>
    <property type="project" value="UniProtKB-SubCell"/>
</dbReference>
<keyword evidence="4 9" id="KW-0997">Cell inner membrane</keyword>
<evidence type="ECO:0000256" key="5">
    <source>
        <dbReference type="ARBA" id="ARBA00022692"/>
    </source>
</evidence>
<organism evidence="11 12">
    <name type="scientific">Tistrella mobilis</name>
    <dbReference type="NCBI Taxonomy" id="171437"/>
    <lineage>
        <taxon>Bacteria</taxon>
        <taxon>Pseudomonadati</taxon>
        <taxon>Pseudomonadota</taxon>
        <taxon>Alphaproteobacteria</taxon>
        <taxon>Geminicoccales</taxon>
        <taxon>Geminicoccaceae</taxon>
        <taxon>Tistrella</taxon>
    </lineage>
</organism>
<protein>
    <recommendedName>
        <fullName evidence="9">TRAP transporter small permease protein</fullName>
    </recommendedName>
</protein>